<evidence type="ECO:0000256" key="1">
    <source>
        <dbReference type="ARBA" id="ARBA00001933"/>
    </source>
</evidence>
<keyword evidence="3 7" id="KW-0032">Aminotransferase</keyword>
<dbReference type="Pfam" id="PF00155">
    <property type="entry name" value="Aminotran_1_2"/>
    <property type="match status" value="1"/>
</dbReference>
<dbReference type="GO" id="GO:0030170">
    <property type="term" value="F:pyridoxal phosphate binding"/>
    <property type="evidence" value="ECO:0007669"/>
    <property type="project" value="InterPro"/>
</dbReference>
<name>E0RNQ3_WINT6</name>
<organism evidence="7 8">
    <name type="scientific">Winmispira thermophila (strain ATCC 49972 / DSM 6192 / RI 19.B1)</name>
    <name type="common">Spirochaeta thermophila</name>
    <dbReference type="NCBI Taxonomy" id="665571"/>
    <lineage>
        <taxon>Bacteria</taxon>
        <taxon>Pseudomonadati</taxon>
        <taxon>Spirochaetota</taxon>
        <taxon>Spirochaetia</taxon>
        <taxon>Winmispirales</taxon>
        <taxon>Winmispiraceae</taxon>
        <taxon>Winmispira</taxon>
    </lineage>
</organism>
<dbReference type="PANTHER" id="PTHR46383">
    <property type="entry name" value="ASPARTATE AMINOTRANSFERASE"/>
    <property type="match status" value="1"/>
</dbReference>
<dbReference type="HOGENOM" id="CLU_052346_1_0_12"/>
<comment type="cofactor">
    <cofactor evidence="1">
        <name>pyridoxal 5'-phosphate</name>
        <dbReference type="ChEBI" id="CHEBI:597326"/>
    </cofactor>
</comment>
<dbReference type="InterPro" id="IPR004839">
    <property type="entry name" value="Aminotransferase_I/II_large"/>
</dbReference>
<dbReference type="InterPro" id="IPR050596">
    <property type="entry name" value="AspAT/PAT-like"/>
</dbReference>
<dbReference type="KEGG" id="sta:STHERM_c02020"/>
<proteinExistence type="inferred from homology"/>
<evidence type="ECO:0000256" key="2">
    <source>
        <dbReference type="ARBA" id="ARBA00007441"/>
    </source>
</evidence>
<accession>E0RNQ3</accession>
<keyword evidence="4 7" id="KW-0808">Transferase</keyword>
<dbReference type="eggNOG" id="COG0436">
    <property type="taxonomic scope" value="Bacteria"/>
</dbReference>
<evidence type="ECO:0000259" key="6">
    <source>
        <dbReference type="Pfam" id="PF00155"/>
    </source>
</evidence>
<dbReference type="Gene3D" id="3.40.640.10">
    <property type="entry name" value="Type I PLP-dependent aspartate aminotransferase-like (Major domain)"/>
    <property type="match status" value="1"/>
</dbReference>
<evidence type="ECO:0000313" key="7">
    <source>
        <dbReference type="EMBL" id="ADN01176.1"/>
    </source>
</evidence>
<dbReference type="InterPro" id="IPR015421">
    <property type="entry name" value="PyrdxlP-dep_Trfase_major"/>
</dbReference>
<dbReference type="Gene3D" id="3.90.1150.10">
    <property type="entry name" value="Aspartate Aminotransferase, domain 1"/>
    <property type="match status" value="1"/>
</dbReference>
<gene>
    <name evidence="7" type="ordered locus">STHERM_c02020</name>
</gene>
<dbReference type="EMBL" id="CP001698">
    <property type="protein sequence ID" value="ADN01176.1"/>
    <property type="molecule type" value="Genomic_DNA"/>
</dbReference>
<dbReference type="CDD" id="cd00609">
    <property type="entry name" value="AAT_like"/>
    <property type="match status" value="1"/>
</dbReference>
<sequence length="430" mass="47986">MKLNPLAQSLNQTLEGSVAYRLLSDVGKRMFFPRGVAAQSMEAKEKAHRFDATVGIANVEQGRPIILEEIHRWVPELSPAEIVSYAPTPGDPELRKLWQQEILRKNPEVPLDRISLPMVTSGLTGALSQVADLFVNPHDHVLVSDFFWGNYRLLFEGRREAQLVTYPLFTEEGSLNLEAMERTLREIPAKKAVLVLNFPNNPTGYTPTVDEAQAMAGLLARCAEEKDLLVVCDDAYFGLFYEEGIYPHSLFNLLATAHPNLLAVKVDGPTKELYVWGFRIGFLTFGSPVLTAAQFDALNQKLAGSLRATVSNSNRLAQSLLKRALTSAHTPSELAKWADLLKARYQKTRQILSRMGDDVPLVPQPFNSGYFMCFKTRGIDAEALRQTLLEKGIGTISLGRDVLRVTFASIPEEHLEELFSEIFETARNLA</sequence>
<feature type="domain" description="Aminotransferase class I/classII large" evidence="6">
    <location>
        <begin position="77"/>
        <end position="421"/>
    </location>
</feature>
<keyword evidence="5" id="KW-0663">Pyridoxal phosphate</keyword>
<evidence type="ECO:0000256" key="3">
    <source>
        <dbReference type="ARBA" id="ARBA00022576"/>
    </source>
</evidence>
<comment type="similarity">
    <text evidence="2">Belongs to the class-I pyridoxal-phosphate-dependent aminotransferase family.</text>
</comment>
<dbReference type="RefSeq" id="WP_013313017.1">
    <property type="nucleotide sequence ID" value="NC_014484.1"/>
</dbReference>
<dbReference type="InterPro" id="IPR015422">
    <property type="entry name" value="PyrdxlP-dep_Trfase_small"/>
</dbReference>
<dbReference type="SUPFAM" id="SSF53383">
    <property type="entry name" value="PLP-dependent transferases"/>
    <property type="match status" value="1"/>
</dbReference>
<dbReference type="PaxDb" id="665571-STHERM_c02020"/>
<evidence type="ECO:0000313" key="8">
    <source>
        <dbReference type="Proteomes" id="UP000001296"/>
    </source>
</evidence>
<evidence type="ECO:0000256" key="5">
    <source>
        <dbReference type="ARBA" id="ARBA00022898"/>
    </source>
</evidence>
<dbReference type="NCBIfam" id="NF006388">
    <property type="entry name" value="PRK08637.1"/>
    <property type="match status" value="1"/>
</dbReference>
<dbReference type="AlphaFoldDB" id="E0RNQ3"/>
<dbReference type="GO" id="GO:0006520">
    <property type="term" value="P:amino acid metabolic process"/>
    <property type="evidence" value="ECO:0007669"/>
    <property type="project" value="InterPro"/>
</dbReference>
<dbReference type="InterPro" id="IPR015424">
    <property type="entry name" value="PyrdxlP-dep_Trfase"/>
</dbReference>
<reference key="1">
    <citation type="submission" date="2009-08" db="EMBL/GenBank/DDBJ databases">
        <title>The genome sequence of Spirochaeta thermophila DSM6192.</title>
        <authorList>
            <person name="Angelov A."/>
            <person name="Mientus M."/>
            <person name="Wittenberg S."/>
            <person name="Lehmann R."/>
            <person name="Liesegang H."/>
            <person name="Daniel R."/>
            <person name="Liebl W."/>
        </authorList>
    </citation>
    <scope>NUCLEOTIDE SEQUENCE</scope>
    <source>
        <strain>DSM 6192</strain>
    </source>
</reference>
<reference evidence="7 8" key="2">
    <citation type="journal article" date="2010" name="J. Bacteriol.">
        <title>Genome sequence of the polysaccharide-degrading, thermophilic anaerobe Spirochaeta thermophila DSM 6192.</title>
        <authorList>
            <person name="Angelov A."/>
            <person name="Liebl S."/>
            <person name="Ballschmiter M."/>
            <person name="Bomeke M."/>
            <person name="Lehmann R."/>
            <person name="Liesegang H."/>
            <person name="Daniel R."/>
            <person name="Liebl W."/>
        </authorList>
    </citation>
    <scope>NUCLEOTIDE SEQUENCE [LARGE SCALE GENOMIC DNA]</scope>
    <source>
        <strain evidence="8">ATCC 49972 / DSM 6192 / RI 19.B1</strain>
    </source>
</reference>
<dbReference type="Proteomes" id="UP000001296">
    <property type="component" value="Chromosome"/>
</dbReference>
<protein>
    <submittedName>
        <fullName evidence="7">Aminotransferase</fullName>
    </submittedName>
</protein>
<dbReference type="PANTHER" id="PTHR46383:SF1">
    <property type="entry name" value="ASPARTATE AMINOTRANSFERASE"/>
    <property type="match status" value="1"/>
</dbReference>
<dbReference type="GO" id="GO:0008483">
    <property type="term" value="F:transaminase activity"/>
    <property type="evidence" value="ECO:0007669"/>
    <property type="project" value="UniProtKB-KW"/>
</dbReference>
<evidence type="ECO:0000256" key="4">
    <source>
        <dbReference type="ARBA" id="ARBA00022679"/>
    </source>
</evidence>